<evidence type="ECO:0000313" key="1">
    <source>
        <dbReference type="EMBL" id="GFE85042.1"/>
    </source>
</evidence>
<dbReference type="EMBL" id="BLJN01000017">
    <property type="protein sequence ID" value="GFE85042.1"/>
    <property type="molecule type" value="Genomic_DNA"/>
</dbReference>
<dbReference type="NCBIfam" id="NF047593">
    <property type="entry name" value="IS66_ISAeme5_TnpA"/>
    <property type="match status" value="1"/>
</dbReference>
<comment type="caution">
    <text evidence="1">The sequence shown here is derived from an EMBL/GenBank/DDBJ whole genome shotgun (WGS) entry which is preliminary data.</text>
</comment>
<proteinExistence type="predicted"/>
<evidence type="ECO:0000313" key="2">
    <source>
        <dbReference type="Proteomes" id="UP000445000"/>
    </source>
</evidence>
<dbReference type="AlphaFoldDB" id="A0A829YQK4"/>
<sequence>MSKQDDRAQKITEWMMHLRGWKDSGKSLAAYAKDHGLALWAMYHWRGVLIREGHWHQEPKPQSSAKARGLSPLAPRFAKVAITESCPPTLLIVRLHLANGRRAEIDLTSVDQLEAIIGALERQP</sequence>
<evidence type="ECO:0008006" key="3">
    <source>
        <dbReference type="Google" id="ProtNLM"/>
    </source>
</evidence>
<dbReference type="RefSeq" id="WP_161816609.1">
    <property type="nucleotide sequence ID" value="NZ_BLJN01000017.1"/>
</dbReference>
<organism evidence="1 2">
    <name type="scientific">Steroidobacter agaridevorans</name>
    <dbReference type="NCBI Taxonomy" id="2695856"/>
    <lineage>
        <taxon>Bacteria</taxon>
        <taxon>Pseudomonadati</taxon>
        <taxon>Pseudomonadota</taxon>
        <taxon>Gammaproteobacteria</taxon>
        <taxon>Steroidobacterales</taxon>
        <taxon>Steroidobacteraceae</taxon>
        <taxon>Steroidobacter</taxon>
    </lineage>
</organism>
<gene>
    <name evidence="1" type="ORF">GCM10011487_70420</name>
</gene>
<protein>
    <recommendedName>
        <fullName evidence="3">Transposase</fullName>
    </recommendedName>
</protein>
<accession>A0A829YQK4</accession>
<name>A0A829YQK4_9GAMM</name>
<keyword evidence="2" id="KW-1185">Reference proteome</keyword>
<reference evidence="2" key="1">
    <citation type="submission" date="2020-01" db="EMBL/GenBank/DDBJ databases">
        <title>'Steroidobacter agaridevorans' sp. nov., agar-degrading bacteria isolated from rhizosphere soils.</title>
        <authorList>
            <person name="Ikenaga M."/>
            <person name="Kataoka M."/>
            <person name="Murouchi A."/>
            <person name="Katsuragi S."/>
            <person name="Sakai M."/>
        </authorList>
    </citation>
    <scope>NUCLEOTIDE SEQUENCE [LARGE SCALE GENOMIC DNA]</scope>
    <source>
        <strain evidence="2">YU21-B</strain>
    </source>
</reference>
<dbReference type="Proteomes" id="UP000445000">
    <property type="component" value="Unassembled WGS sequence"/>
</dbReference>